<dbReference type="EC" id="3.1.2.20" evidence="5"/>
<sequence length="167" mass="18411">MENIQRADRALTPEETLTPEEARKFIGELFVYHMPFNRLLGLELLRFEQDYAELQFCNQEKLVGNMVQKILHGGAIASILDVAGGLVCAGSALTTLDTLTIAEMQKRLPTVGTIDLRVDYLRPGRGEVFTASSNIIRAGNKVSVARIELHNEQKVHIASATGTYLVG</sequence>
<dbReference type="GO" id="GO:0047617">
    <property type="term" value="F:fatty acyl-CoA hydrolase activity"/>
    <property type="evidence" value="ECO:0007669"/>
    <property type="project" value="UniProtKB-EC"/>
</dbReference>
<evidence type="ECO:0000313" key="9">
    <source>
        <dbReference type="EMBL" id="KMJ43897.1"/>
    </source>
</evidence>
<dbReference type="SUPFAM" id="SSF54637">
    <property type="entry name" value="Thioesterase/thiol ester dehydrase-isomerase"/>
    <property type="match status" value="1"/>
</dbReference>
<dbReference type="RefSeq" id="WP_047964609.1">
    <property type="nucleotide sequence ID" value="NZ_CAWMBG010000135.1"/>
</dbReference>
<dbReference type="OrthoDB" id="9813158at2"/>
<protein>
    <recommendedName>
        <fullName evidence="6">Medium/long-chain acyl-CoA thioesterase YigI</fullName>
        <ecNumber evidence="5">3.1.2.20</ecNumber>
    </recommendedName>
</protein>
<comment type="catalytic activity">
    <reaction evidence="7">
        <text>a medium-chain fatty acyl-CoA + H2O = a medium-chain fatty acid + CoA + H(+)</text>
        <dbReference type="Rhea" id="RHEA:68184"/>
        <dbReference type="ChEBI" id="CHEBI:15377"/>
        <dbReference type="ChEBI" id="CHEBI:15378"/>
        <dbReference type="ChEBI" id="CHEBI:57287"/>
        <dbReference type="ChEBI" id="CHEBI:59558"/>
        <dbReference type="ChEBI" id="CHEBI:90546"/>
    </reaction>
</comment>
<comment type="catalytic activity">
    <reaction evidence="2">
        <text>a fatty acyl-CoA + H2O = a fatty acid + CoA + H(+)</text>
        <dbReference type="Rhea" id="RHEA:16781"/>
        <dbReference type="ChEBI" id="CHEBI:15377"/>
        <dbReference type="ChEBI" id="CHEBI:15378"/>
        <dbReference type="ChEBI" id="CHEBI:28868"/>
        <dbReference type="ChEBI" id="CHEBI:57287"/>
        <dbReference type="ChEBI" id="CHEBI:77636"/>
        <dbReference type="EC" id="3.1.2.20"/>
    </reaction>
</comment>
<dbReference type="PANTHER" id="PTHR43240">
    <property type="entry name" value="1,4-DIHYDROXY-2-NAPHTHOYL-COA THIOESTERASE 1"/>
    <property type="match status" value="1"/>
</dbReference>
<keyword evidence="1" id="KW-0378">Hydrolase</keyword>
<dbReference type="NCBIfam" id="TIGR00369">
    <property type="entry name" value="unchar_dom_1"/>
    <property type="match status" value="1"/>
</dbReference>
<organism evidence="9 10">
    <name type="scientific">Xenorhabdus khoisanae</name>
    <dbReference type="NCBI Taxonomy" id="880157"/>
    <lineage>
        <taxon>Bacteria</taxon>
        <taxon>Pseudomonadati</taxon>
        <taxon>Pseudomonadota</taxon>
        <taxon>Gammaproteobacteria</taxon>
        <taxon>Enterobacterales</taxon>
        <taxon>Morganellaceae</taxon>
        <taxon>Xenorhabdus</taxon>
    </lineage>
</organism>
<dbReference type="STRING" id="880157.AB204_17270"/>
<dbReference type="InterPro" id="IPR029069">
    <property type="entry name" value="HotDog_dom_sf"/>
</dbReference>
<reference evidence="9 10" key="1">
    <citation type="submission" date="2015-06" db="EMBL/GenBank/DDBJ databases">
        <title>Draft Whole-Genome Sequence of the Entomopathogenic Bacterium Xenorhabdus khoisanae.</title>
        <authorList>
            <person name="Naidoo S."/>
            <person name="Featherston J."/>
            <person name="Gray V.M."/>
        </authorList>
    </citation>
    <scope>NUCLEOTIDE SEQUENCE [LARGE SCALE GENOMIC DNA]</scope>
    <source>
        <strain evidence="9 10">MCB</strain>
    </source>
</reference>
<dbReference type="NCBIfam" id="NF008675">
    <property type="entry name" value="PRK11688.1"/>
    <property type="match status" value="1"/>
</dbReference>
<accession>A0A0J5FPM3</accession>
<dbReference type="InterPro" id="IPR006683">
    <property type="entry name" value="Thioestr_dom"/>
</dbReference>
<evidence type="ECO:0000256" key="5">
    <source>
        <dbReference type="ARBA" id="ARBA00038894"/>
    </source>
</evidence>
<dbReference type="PATRIC" id="fig|880157.4.peg.3703"/>
<dbReference type="Pfam" id="PF03061">
    <property type="entry name" value="4HBT"/>
    <property type="match status" value="1"/>
</dbReference>
<evidence type="ECO:0000259" key="8">
    <source>
        <dbReference type="Pfam" id="PF03061"/>
    </source>
</evidence>
<evidence type="ECO:0000256" key="4">
    <source>
        <dbReference type="ARBA" id="ARBA00038381"/>
    </source>
</evidence>
<dbReference type="EMBL" id="LFCV01000135">
    <property type="protein sequence ID" value="KMJ43897.1"/>
    <property type="molecule type" value="Genomic_DNA"/>
</dbReference>
<evidence type="ECO:0000256" key="2">
    <source>
        <dbReference type="ARBA" id="ARBA00035880"/>
    </source>
</evidence>
<comment type="caution">
    <text evidence="9">The sequence shown here is derived from an EMBL/GenBank/DDBJ whole genome shotgun (WGS) entry which is preliminary data.</text>
</comment>
<name>A0A0J5FPM3_9GAMM</name>
<dbReference type="AlphaFoldDB" id="A0A0J5FPM3"/>
<dbReference type="CDD" id="cd03443">
    <property type="entry name" value="PaaI_thioesterase"/>
    <property type="match status" value="1"/>
</dbReference>
<evidence type="ECO:0000256" key="1">
    <source>
        <dbReference type="ARBA" id="ARBA00022801"/>
    </source>
</evidence>
<dbReference type="InterPro" id="IPR003736">
    <property type="entry name" value="PAAI_dom"/>
</dbReference>
<feature type="domain" description="Thioesterase" evidence="8">
    <location>
        <begin position="69"/>
        <end position="154"/>
    </location>
</feature>
<comment type="similarity">
    <text evidence="4">Belongs to the YigI thioesterase family.</text>
</comment>
<dbReference type="Proteomes" id="UP000036277">
    <property type="component" value="Unassembled WGS sequence"/>
</dbReference>
<dbReference type="PANTHER" id="PTHR43240:SF20">
    <property type="entry name" value="MEDIUM_LONG-CHAIN ACYL-COA THIOESTERASE YIGI"/>
    <property type="match status" value="1"/>
</dbReference>
<proteinExistence type="inferred from homology"/>
<evidence type="ECO:0000256" key="6">
    <source>
        <dbReference type="ARBA" id="ARBA00040062"/>
    </source>
</evidence>
<evidence type="ECO:0000256" key="3">
    <source>
        <dbReference type="ARBA" id="ARBA00036002"/>
    </source>
</evidence>
<gene>
    <name evidence="9" type="ORF">AB204_17270</name>
</gene>
<comment type="catalytic activity">
    <reaction evidence="3">
        <text>a long-chain fatty acyl-CoA + H2O = a long-chain fatty acid + CoA + H(+)</text>
        <dbReference type="Rhea" id="RHEA:67680"/>
        <dbReference type="ChEBI" id="CHEBI:15377"/>
        <dbReference type="ChEBI" id="CHEBI:15378"/>
        <dbReference type="ChEBI" id="CHEBI:57287"/>
        <dbReference type="ChEBI" id="CHEBI:57560"/>
        <dbReference type="ChEBI" id="CHEBI:83139"/>
    </reaction>
</comment>
<evidence type="ECO:0000313" key="10">
    <source>
        <dbReference type="Proteomes" id="UP000036277"/>
    </source>
</evidence>
<dbReference type="Gene3D" id="3.10.129.10">
    <property type="entry name" value="Hotdog Thioesterase"/>
    <property type="match status" value="1"/>
</dbReference>
<evidence type="ECO:0000256" key="7">
    <source>
        <dbReference type="ARBA" id="ARBA00048062"/>
    </source>
</evidence>
<keyword evidence="10" id="KW-1185">Reference proteome</keyword>